<dbReference type="Gene3D" id="3.40.50.150">
    <property type="entry name" value="Vaccinia Virus protein VP39"/>
    <property type="match status" value="1"/>
</dbReference>
<keyword evidence="3" id="KW-1185">Reference proteome</keyword>
<dbReference type="NCBIfam" id="TIGR01444">
    <property type="entry name" value="fkbM_fam"/>
    <property type="match status" value="1"/>
</dbReference>
<dbReference type="Proteomes" id="UP001595629">
    <property type="component" value="Unassembled WGS sequence"/>
</dbReference>
<comment type="caution">
    <text evidence="2">The sequence shown here is derived from an EMBL/GenBank/DDBJ whole genome shotgun (WGS) entry which is preliminary data.</text>
</comment>
<name>A0ABV7TLN0_9RHOB</name>
<dbReference type="EMBL" id="JBHRXI010000025">
    <property type="protein sequence ID" value="MFC3615860.1"/>
    <property type="molecule type" value="Genomic_DNA"/>
</dbReference>
<keyword evidence="2" id="KW-0808">Transferase</keyword>
<proteinExistence type="predicted"/>
<dbReference type="Pfam" id="PF05050">
    <property type="entry name" value="Methyltransf_21"/>
    <property type="match status" value="1"/>
</dbReference>
<dbReference type="InterPro" id="IPR006342">
    <property type="entry name" value="FkbM_mtfrase"/>
</dbReference>
<dbReference type="GO" id="GO:0032259">
    <property type="term" value="P:methylation"/>
    <property type="evidence" value="ECO:0007669"/>
    <property type="project" value="UniProtKB-KW"/>
</dbReference>
<feature type="domain" description="Methyltransferase FkbM" evidence="1">
    <location>
        <begin position="65"/>
        <end position="216"/>
    </location>
</feature>
<evidence type="ECO:0000313" key="2">
    <source>
        <dbReference type="EMBL" id="MFC3615860.1"/>
    </source>
</evidence>
<dbReference type="SUPFAM" id="SSF53335">
    <property type="entry name" value="S-adenosyl-L-methionine-dependent methyltransferases"/>
    <property type="match status" value="1"/>
</dbReference>
<evidence type="ECO:0000259" key="1">
    <source>
        <dbReference type="Pfam" id="PF05050"/>
    </source>
</evidence>
<dbReference type="GO" id="GO:0008168">
    <property type="term" value="F:methyltransferase activity"/>
    <property type="evidence" value="ECO:0007669"/>
    <property type="project" value="UniProtKB-KW"/>
</dbReference>
<organism evidence="2 3">
    <name type="scientific">Lutimaribacter marinistellae</name>
    <dbReference type="NCBI Taxonomy" id="1820329"/>
    <lineage>
        <taxon>Bacteria</taxon>
        <taxon>Pseudomonadati</taxon>
        <taxon>Pseudomonadota</taxon>
        <taxon>Alphaproteobacteria</taxon>
        <taxon>Rhodobacterales</taxon>
        <taxon>Roseobacteraceae</taxon>
        <taxon>Lutimaribacter</taxon>
    </lineage>
</organism>
<dbReference type="RefSeq" id="WP_386737140.1">
    <property type="nucleotide sequence ID" value="NZ_JBHRXI010000025.1"/>
</dbReference>
<accession>A0ABV7TLN0</accession>
<keyword evidence="2" id="KW-0489">Methyltransferase</keyword>
<protein>
    <submittedName>
        <fullName evidence="2">FkbM family methyltransferase</fullName>
    </submittedName>
</protein>
<sequence length="235" mass="26043">MPAPRVQQPESQERFITSRGIRFPLEAGLIPWRLRKALRSNSYEHREAEAALKLIGKDDVVMELGAGIGFMSTLIATQTPASSVHAFEANPRLIPYIRRVHAENEVSNATVHHGVLGEAEGSAGFYVRPRILDSSLAPMADDSEEVELTEVPVLDARSCFDKVSPTILVCDIEGAEVDLLPLLDLSGLRGMVIELHPQFVGKEGIDRVFSHLHSCGLVFFPRFSDRKVAVFRSDW</sequence>
<dbReference type="InterPro" id="IPR029063">
    <property type="entry name" value="SAM-dependent_MTases_sf"/>
</dbReference>
<evidence type="ECO:0000313" key="3">
    <source>
        <dbReference type="Proteomes" id="UP001595629"/>
    </source>
</evidence>
<reference evidence="3" key="1">
    <citation type="journal article" date="2019" name="Int. J. Syst. Evol. Microbiol.">
        <title>The Global Catalogue of Microorganisms (GCM) 10K type strain sequencing project: providing services to taxonomists for standard genome sequencing and annotation.</title>
        <authorList>
            <consortium name="The Broad Institute Genomics Platform"/>
            <consortium name="The Broad Institute Genome Sequencing Center for Infectious Disease"/>
            <person name="Wu L."/>
            <person name="Ma J."/>
        </authorList>
    </citation>
    <scope>NUCLEOTIDE SEQUENCE [LARGE SCALE GENOMIC DNA]</scope>
    <source>
        <strain evidence="3">KCTC 42911</strain>
    </source>
</reference>
<gene>
    <name evidence="2" type="ORF">ACFORG_19080</name>
</gene>